<keyword evidence="1" id="KW-0732">Signal</keyword>
<name>A0ABW3N4E8_9FLAO</name>
<dbReference type="InterPro" id="IPR026444">
    <property type="entry name" value="Secre_tail"/>
</dbReference>
<dbReference type="Proteomes" id="UP001597013">
    <property type="component" value="Unassembled WGS sequence"/>
</dbReference>
<dbReference type="RefSeq" id="WP_386128318.1">
    <property type="nucleotide sequence ID" value="NZ_JBHTJL010000009.1"/>
</dbReference>
<keyword evidence="4" id="KW-1185">Reference proteome</keyword>
<feature type="domain" description="Secretion system C-terminal sorting" evidence="2">
    <location>
        <begin position="384"/>
        <end position="459"/>
    </location>
</feature>
<proteinExistence type="predicted"/>
<sequence>MKIKYNLAIILTLVFGSLLSVNSQEVIFIDKPVCEIPAVEDINDFKNGIRESVQQRMENNSSMMPCADFIVTYNGFPTDFFGNIGQEQIAFQYAVDIWANLIDSPVPIRIDANFAPAAATNLGSARPSNYNILPGGPTSPFNDPILYPSALYEKLIGEDRDGPSGTSFDIVCNFNSNRNDWYFGTDANPPNDEFDFVTVVLHEIGHGLGVAGFGTQLNNGEVAIRRDASGFSISASSTHVSIWDTYIDGFEFNFGDPLNPDTPLIIDESMYPDPSTPTNDDLEVQFESDNLTINSPIAINQNGGEQPKTYAPANFNGGSSYSHLDENTFNNTPHALMTPFSANGEANHDPGDIVLGFMEEMGWALCGRTLSTSSAILAEAINVSPNPFDNNIIVKIPLTLNNQEFKLSIVDINGRLISETTESLNNGEIELSNLANLKNALYFLTIESSTSDLKITKKLIKK</sequence>
<gene>
    <name evidence="3" type="ORF">ACFQ1Q_04260</name>
</gene>
<evidence type="ECO:0000313" key="4">
    <source>
        <dbReference type="Proteomes" id="UP001597013"/>
    </source>
</evidence>
<evidence type="ECO:0000259" key="2">
    <source>
        <dbReference type="Pfam" id="PF18962"/>
    </source>
</evidence>
<dbReference type="EMBL" id="JBHTJL010000009">
    <property type="protein sequence ID" value="MFD1062449.1"/>
    <property type="molecule type" value="Genomic_DNA"/>
</dbReference>
<dbReference type="Gene3D" id="3.40.390.10">
    <property type="entry name" value="Collagenase (Catalytic Domain)"/>
    <property type="match status" value="1"/>
</dbReference>
<dbReference type="InterPro" id="IPR024079">
    <property type="entry name" value="MetalloPept_cat_dom_sf"/>
</dbReference>
<evidence type="ECO:0000313" key="3">
    <source>
        <dbReference type="EMBL" id="MFD1062449.1"/>
    </source>
</evidence>
<organism evidence="3 4">
    <name type="scientific">Winogradskyella litorisediminis</name>
    <dbReference type="NCBI Taxonomy" id="1156618"/>
    <lineage>
        <taxon>Bacteria</taxon>
        <taxon>Pseudomonadati</taxon>
        <taxon>Bacteroidota</taxon>
        <taxon>Flavobacteriia</taxon>
        <taxon>Flavobacteriales</taxon>
        <taxon>Flavobacteriaceae</taxon>
        <taxon>Winogradskyella</taxon>
    </lineage>
</organism>
<dbReference type="Pfam" id="PF18962">
    <property type="entry name" value="Por_Secre_tail"/>
    <property type="match status" value="1"/>
</dbReference>
<dbReference type="NCBIfam" id="TIGR04183">
    <property type="entry name" value="Por_Secre_tail"/>
    <property type="match status" value="1"/>
</dbReference>
<reference evidence="4" key="1">
    <citation type="journal article" date="2019" name="Int. J. Syst. Evol. Microbiol.">
        <title>The Global Catalogue of Microorganisms (GCM) 10K type strain sequencing project: providing services to taxonomists for standard genome sequencing and annotation.</title>
        <authorList>
            <consortium name="The Broad Institute Genomics Platform"/>
            <consortium name="The Broad Institute Genome Sequencing Center for Infectious Disease"/>
            <person name="Wu L."/>
            <person name="Ma J."/>
        </authorList>
    </citation>
    <scope>NUCLEOTIDE SEQUENCE [LARGE SCALE GENOMIC DNA]</scope>
    <source>
        <strain evidence="4">CCUG 62215</strain>
    </source>
</reference>
<protein>
    <submittedName>
        <fullName evidence="3">T9SS type A sorting domain-containing protein</fullName>
    </submittedName>
</protein>
<accession>A0ABW3N4E8</accession>
<evidence type="ECO:0000256" key="1">
    <source>
        <dbReference type="ARBA" id="ARBA00022729"/>
    </source>
</evidence>
<comment type="caution">
    <text evidence="3">The sequence shown here is derived from an EMBL/GenBank/DDBJ whole genome shotgun (WGS) entry which is preliminary data.</text>
</comment>